<proteinExistence type="predicted"/>
<organism evidence="2">
    <name type="scientific">marine metagenome</name>
    <dbReference type="NCBI Taxonomy" id="408172"/>
    <lineage>
        <taxon>unclassified sequences</taxon>
        <taxon>metagenomes</taxon>
        <taxon>ecological metagenomes</taxon>
    </lineage>
</organism>
<evidence type="ECO:0000313" key="2">
    <source>
        <dbReference type="EMBL" id="SVD41623.1"/>
    </source>
</evidence>
<dbReference type="EMBL" id="UINC01149259">
    <property type="protein sequence ID" value="SVD41623.1"/>
    <property type="molecule type" value="Genomic_DNA"/>
</dbReference>
<feature type="region of interest" description="Disordered" evidence="1">
    <location>
        <begin position="1"/>
        <end position="37"/>
    </location>
</feature>
<gene>
    <name evidence="2" type="ORF">METZ01_LOCUS394477</name>
</gene>
<feature type="non-terminal residue" evidence="2">
    <location>
        <position position="37"/>
    </location>
</feature>
<protein>
    <submittedName>
        <fullName evidence="2">Uncharacterized protein</fullName>
    </submittedName>
</protein>
<feature type="compositionally biased region" description="Low complexity" evidence="1">
    <location>
        <begin position="13"/>
        <end position="23"/>
    </location>
</feature>
<accession>A0A382V552</accession>
<sequence length="37" mass="4262">QPLKVDLQRLRTRGPSTPTSKSSTTHRRTTLRVRRSS</sequence>
<feature type="compositionally biased region" description="Basic residues" evidence="1">
    <location>
        <begin position="24"/>
        <end position="37"/>
    </location>
</feature>
<name>A0A382V552_9ZZZZ</name>
<dbReference type="AlphaFoldDB" id="A0A382V552"/>
<reference evidence="2" key="1">
    <citation type="submission" date="2018-05" db="EMBL/GenBank/DDBJ databases">
        <authorList>
            <person name="Lanie J.A."/>
            <person name="Ng W.-L."/>
            <person name="Kazmierczak K.M."/>
            <person name="Andrzejewski T.M."/>
            <person name="Davidsen T.M."/>
            <person name="Wayne K.J."/>
            <person name="Tettelin H."/>
            <person name="Glass J.I."/>
            <person name="Rusch D."/>
            <person name="Podicherti R."/>
            <person name="Tsui H.-C.T."/>
            <person name="Winkler M.E."/>
        </authorList>
    </citation>
    <scope>NUCLEOTIDE SEQUENCE</scope>
</reference>
<feature type="non-terminal residue" evidence="2">
    <location>
        <position position="1"/>
    </location>
</feature>
<evidence type="ECO:0000256" key="1">
    <source>
        <dbReference type="SAM" id="MobiDB-lite"/>
    </source>
</evidence>